<dbReference type="InterPro" id="IPR027417">
    <property type="entry name" value="P-loop_NTPase"/>
</dbReference>
<keyword evidence="3" id="KW-1185">Reference proteome</keyword>
<dbReference type="SUPFAM" id="SSF52540">
    <property type="entry name" value="P-loop containing nucleoside triphosphate hydrolases"/>
    <property type="match status" value="1"/>
</dbReference>
<evidence type="ECO:0000313" key="3">
    <source>
        <dbReference type="Proteomes" id="UP001595696"/>
    </source>
</evidence>
<evidence type="ECO:0000313" key="2">
    <source>
        <dbReference type="EMBL" id="MFC3961224.1"/>
    </source>
</evidence>
<feature type="domain" description="AAA+ ATPase" evidence="1">
    <location>
        <begin position="177"/>
        <end position="340"/>
    </location>
</feature>
<dbReference type="RefSeq" id="WP_378610982.1">
    <property type="nucleotide sequence ID" value="NZ_JBHSAX010000004.1"/>
</dbReference>
<name>A0ABV8DNB3_9NOCA</name>
<dbReference type="PANTHER" id="PTHR37291:SF1">
    <property type="entry name" value="TYPE IV METHYL-DIRECTED RESTRICTION ENZYME ECOKMCRB SUBUNIT"/>
    <property type="match status" value="1"/>
</dbReference>
<sequence>MDRRRRERNPHLLSFPDGNHLVRTRALIGARSFMQSRYACLRVPDRREWQAMARIRRIVEGTQRVAAHKPENAVTCQWQVIGDENGDPLVHLSTFGSEGRQSNPKSSQSLQLSRADAIELVRIFNRELKLGWVEDGAREADTAPPVTEKFAPATEELADELLMPVDWLQRSIDLLRDRPQLIFYGPPGTGKTYLARKLAEHLCGDRVTVVQFHPTYSYEDFFEGLRPASTEGGQITYELHHGPLRQVAEQAQREPDRLHALVIDEINRGNLSKIFGELYYLLEYRDETIQLMYSGQRMPFRLPENIVVIGTMNRADRSVASLDTAMRRRFSFVHLHPSREPTSELLRKWLDKEGHSRVIAELLDVLNSSIDDDDFKLGPSYLMGPAARSRHKMEITWQTRIIPLLEDYHLNEPDVDVDARYALSEIESRMSTKLGDWGATE</sequence>
<proteinExistence type="predicted"/>
<gene>
    <name evidence="2" type="ORF">ACFO0B_04405</name>
</gene>
<dbReference type="Proteomes" id="UP001595696">
    <property type="component" value="Unassembled WGS sequence"/>
</dbReference>
<dbReference type="EMBL" id="JBHSAX010000004">
    <property type="protein sequence ID" value="MFC3961224.1"/>
    <property type="molecule type" value="Genomic_DNA"/>
</dbReference>
<comment type="caution">
    <text evidence="2">The sequence shown here is derived from an EMBL/GenBank/DDBJ whole genome shotgun (WGS) entry which is preliminary data.</text>
</comment>
<evidence type="ECO:0000259" key="1">
    <source>
        <dbReference type="SMART" id="SM00382"/>
    </source>
</evidence>
<dbReference type="CDD" id="cd00009">
    <property type="entry name" value="AAA"/>
    <property type="match status" value="1"/>
</dbReference>
<dbReference type="Pfam" id="PF07728">
    <property type="entry name" value="AAA_5"/>
    <property type="match status" value="1"/>
</dbReference>
<dbReference type="Gene3D" id="3.40.50.300">
    <property type="entry name" value="P-loop containing nucleotide triphosphate hydrolases"/>
    <property type="match status" value="1"/>
</dbReference>
<protein>
    <submittedName>
        <fullName evidence="2">McrB family protein</fullName>
    </submittedName>
</protein>
<reference evidence="3" key="1">
    <citation type="journal article" date="2019" name="Int. J. Syst. Evol. Microbiol.">
        <title>The Global Catalogue of Microorganisms (GCM) 10K type strain sequencing project: providing services to taxonomists for standard genome sequencing and annotation.</title>
        <authorList>
            <consortium name="The Broad Institute Genomics Platform"/>
            <consortium name="The Broad Institute Genome Sequencing Center for Infectious Disease"/>
            <person name="Wu L."/>
            <person name="Ma J."/>
        </authorList>
    </citation>
    <scope>NUCLEOTIDE SEQUENCE [LARGE SCALE GENOMIC DNA]</scope>
    <source>
        <strain evidence="3">CGMCC 4.7330</strain>
    </source>
</reference>
<organism evidence="2 3">
    <name type="scientific">Nocardia jiangsuensis</name>
    <dbReference type="NCBI Taxonomy" id="1691563"/>
    <lineage>
        <taxon>Bacteria</taxon>
        <taxon>Bacillati</taxon>
        <taxon>Actinomycetota</taxon>
        <taxon>Actinomycetes</taxon>
        <taxon>Mycobacteriales</taxon>
        <taxon>Nocardiaceae</taxon>
        <taxon>Nocardia</taxon>
    </lineage>
</organism>
<dbReference type="InterPro" id="IPR052934">
    <property type="entry name" value="Methyl-DNA_Rec/Restrict_Enz"/>
</dbReference>
<dbReference type="SMART" id="SM00382">
    <property type="entry name" value="AAA"/>
    <property type="match status" value="1"/>
</dbReference>
<dbReference type="PANTHER" id="PTHR37291">
    <property type="entry name" value="5-METHYLCYTOSINE-SPECIFIC RESTRICTION ENZYME B"/>
    <property type="match status" value="1"/>
</dbReference>
<dbReference type="InterPro" id="IPR011704">
    <property type="entry name" value="ATPase_dyneun-rel_AAA"/>
</dbReference>
<accession>A0ABV8DNB3</accession>
<dbReference type="InterPro" id="IPR003593">
    <property type="entry name" value="AAA+_ATPase"/>
</dbReference>